<protein>
    <submittedName>
        <fullName evidence="1">Uncharacterized protein</fullName>
    </submittedName>
</protein>
<dbReference type="AlphaFoldDB" id="A0AAV4H901"/>
<sequence>MTHLDFSTDSVFNSQGNEIAVPHSQHEHHPVTSVSGRAGIATTRLEFLESKLEVERIYLGLRHYGYLLDNQANNKEHWPFYKAYLEYCK</sequence>
<gene>
    <name evidence="1" type="ORF">ElyMa_000912800</name>
</gene>
<evidence type="ECO:0000313" key="2">
    <source>
        <dbReference type="Proteomes" id="UP000762676"/>
    </source>
</evidence>
<organism evidence="1 2">
    <name type="scientific">Elysia marginata</name>
    <dbReference type="NCBI Taxonomy" id="1093978"/>
    <lineage>
        <taxon>Eukaryota</taxon>
        <taxon>Metazoa</taxon>
        <taxon>Spiralia</taxon>
        <taxon>Lophotrochozoa</taxon>
        <taxon>Mollusca</taxon>
        <taxon>Gastropoda</taxon>
        <taxon>Heterobranchia</taxon>
        <taxon>Euthyneura</taxon>
        <taxon>Panpulmonata</taxon>
        <taxon>Sacoglossa</taxon>
        <taxon>Placobranchoidea</taxon>
        <taxon>Plakobranchidae</taxon>
        <taxon>Elysia</taxon>
    </lineage>
</organism>
<evidence type="ECO:0000313" key="1">
    <source>
        <dbReference type="EMBL" id="GFR94211.1"/>
    </source>
</evidence>
<comment type="caution">
    <text evidence="1">The sequence shown here is derived from an EMBL/GenBank/DDBJ whole genome shotgun (WGS) entry which is preliminary data.</text>
</comment>
<dbReference type="EMBL" id="BMAT01001864">
    <property type="protein sequence ID" value="GFR94211.1"/>
    <property type="molecule type" value="Genomic_DNA"/>
</dbReference>
<accession>A0AAV4H901</accession>
<reference evidence="1 2" key="1">
    <citation type="journal article" date="2021" name="Elife">
        <title>Chloroplast acquisition without the gene transfer in kleptoplastic sea slugs, Plakobranchus ocellatus.</title>
        <authorList>
            <person name="Maeda T."/>
            <person name="Takahashi S."/>
            <person name="Yoshida T."/>
            <person name="Shimamura S."/>
            <person name="Takaki Y."/>
            <person name="Nagai Y."/>
            <person name="Toyoda A."/>
            <person name="Suzuki Y."/>
            <person name="Arimoto A."/>
            <person name="Ishii H."/>
            <person name="Satoh N."/>
            <person name="Nishiyama T."/>
            <person name="Hasebe M."/>
            <person name="Maruyama T."/>
            <person name="Minagawa J."/>
            <person name="Obokata J."/>
            <person name="Shigenobu S."/>
        </authorList>
    </citation>
    <scope>NUCLEOTIDE SEQUENCE [LARGE SCALE GENOMIC DNA]</scope>
</reference>
<proteinExistence type="predicted"/>
<name>A0AAV4H901_9GAST</name>
<dbReference type="Proteomes" id="UP000762676">
    <property type="component" value="Unassembled WGS sequence"/>
</dbReference>
<keyword evidence="2" id="KW-1185">Reference proteome</keyword>